<comment type="subcellular location">
    <subcellularLocation>
        <location evidence="14">Postsynaptic cell membrane</location>
        <topology evidence="14">Multi-pass membrane protein</topology>
    </subcellularLocation>
</comment>
<dbReference type="PANTHER" id="PTHR18945">
    <property type="entry name" value="NEUROTRANSMITTER GATED ION CHANNEL"/>
    <property type="match status" value="1"/>
</dbReference>
<dbReference type="InterPro" id="IPR006202">
    <property type="entry name" value="Neur_chan_lig-bd"/>
</dbReference>
<evidence type="ECO:0000256" key="9">
    <source>
        <dbReference type="ARBA" id="ARBA00023170"/>
    </source>
</evidence>
<dbReference type="InterPro" id="IPR038050">
    <property type="entry name" value="Neuro_actylchol_rec"/>
</dbReference>
<dbReference type="SUPFAM" id="SSF90112">
    <property type="entry name" value="Neurotransmitter-gated ion-channel transmembrane pore"/>
    <property type="match status" value="1"/>
</dbReference>
<keyword evidence="13 15" id="KW-0407">Ion channel</keyword>
<dbReference type="Pfam" id="PF02932">
    <property type="entry name" value="Neur_chan_memb"/>
    <property type="match status" value="1"/>
</dbReference>
<keyword evidence="12" id="KW-1071">Ligand-gated ion channel</keyword>
<dbReference type="SUPFAM" id="SSF63712">
    <property type="entry name" value="Nicotinic receptor ligand binding domain-like"/>
    <property type="match status" value="1"/>
</dbReference>
<dbReference type="FunFam" id="1.20.58.390:FF:000078">
    <property type="entry name" value="AcetylCholine Receptor"/>
    <property type="match status" value="1"/>
</dbReference>
<feature type="domain" description="Neurotransmitter-gated ion-channel ligand-binding" evidence="17">
    <location>
        <begin position="28"/>
        <end position="251"/>
    </location>
</feature>
<keyword evidence="10" id="KW-0325">Glycoprotein</keyword>
<feature type="region of interest" description="Disordered" evidence="16">
    <location>
        <begin position="413"/>
        <end position="463"/>
    </location>
</feature>
<dbReference type="InterPro" id="IPR006029">
    <property type="entry name" value="Neurotrans-gated_channel_TM"/>
</dbReference>
<evidence type="ECO:0000313" key="20">
    <source>
        <dbReference type="WBParaSite" id="Minc3s02115g28383"/>
    </source>
</evidence>
<evidence type="ECO:0000256" key="6">
    <source>
        <dbReference type="ARBA" id="ARBA00023065"/>
    </source>
</evidence>
<dbReference type="PRINTS" id="PR00252">
    <property type="entry name" value="NRIONCHANNEL"/>
</dbReference>
<evidence type="ECO:0000256" key="2">
    <source>
        <dbReference type="ARBA" id="ARBA00022475"/>
    </source>
</evidence>
<dbReference type="GO" id="GO:0045211">
    <property type="term" value="C:postsynaptic membrane"/>
    <property type="evidence" value="ECO:0007669"/>
    <property type="project" value="UniProtKB-SubCell"/>
</dbReference>
<keyword evidence="4 15" id="KW-1133">Transmembrane helix</keyword>
<dbReference type="InterPro" id="IPR036719">
    <property type="entry name" value="Neuro-gated_channel_TM_sf"/>
</dbReference>
<evidence type="ECO:0000256" key="3">
    <source>
        <dbReference type="ARBA" id="ARBA00022692"/>
    </source>
</evidence>
<organism evidence="19 20">
    <name type="scientific">Meloidogyne incognita</name>
    <name type="common">Southern root-knot nematode worm</name>
    <name type="synonym">Oxyuris incognita</name>
    <dbReference type="NCBI Taxonomy" id="6306"/>
    <lineage>
        <taxon>Eukaryota</taxon>
        <taxon>Metazoa</taxon>
        <taxon>Ecdysozoa</taxon>
        <taxon>Nematoda</taxon>
        <taxon>Chromadorea</taxon>
        <taxon>Rhabditida</taxon>
        <taxon>Tylenchina</taxon>
        <taxon>Tylenchomorpha</taxon>
        <taxon>Tylenchoidea</taxon>
        <taxon>Meloidogynidae</taxon>
        <taxon>Meloidogyninae</taxon>
        <taxon>Meloidogyne</taxon>
        <taxon>Meloidogyne incognita group</taxon>
    </lineage>
</organism>
<feature type="compositionally biased region" description="Basic and acidic residues" evidence="16">
    <location>
        <begin position="452"/>
        <end position="463"/>
    </location>
</feature>
<dbReference type="FunFam" id="2.70.170.10:FF:000044">
    <property type="entry name" value="AcetylCholine Receptor"/>
    <property type="match status" value="1"/>
</dbReference>
<keyword evidence="19" id="KW-1185">Reference proteome</keyword>
<dbReference type="WBParaSite" id="Minc3s02115g28383">
    <property type="protein sequence ID" value="Minc3s02115g28383"/>
    <property type="gene ID" value="Minc3s02115g28383"/>
</dbReference>
<accession>A0A914MTE0</accession>
<keyword evidence="8" id="KW-1015">Disulfide bond</keyword>
<feature type="transmembrane region" description="Helical" evidence="15">
    <location>
        <begin position="314"/>
        <end position="333"/>
    </location>
</feature>
<evidence type="ECO:0000256" key="5">
    <source>
        <dbReference type="ARBA" id="ARBA00023018"/>
    </source>
</evidence>
<dbReference type="GO" id="GO:0004888">
    <property type="term" value="F:transmembrane signaling receptor activity"/>
    <property type="evidence" value="ECO:0007669"/>
    <property type="project" value="InterPro"/>
</dbReference>
<evidence type="ECO:0000256" key="12">
    <source>
        <dbReference type="ARBA" id="ARBA00023286"/>
    </source>
</evidence>
<evidence type="ECO:0000256" key="7">
    <source>
        <dbReference type="ARBA" id="ARBA00023136"/>
    </source>
</evidence>
<feature type="compositionally biased region" description="Polar residues" evidence="16">
    <location>
        <begin position="413"/>
        <end position="429"/>
    </location>
</feature>
<name>A0A914MTE0_MELIC</name>
<dbReference type="AlphaFoldDB" id="A0A914MTE0"/>
<dbReference type="GO" id="GO:0022848">
    <property type="term" value="F:acetylcholine-gated monoatomic cation-selective channel activity"/>
    <property type="evidence" value="ECO:0007669"/>
    <property type="project" value="InterPro"/>
</dbReference>
<keyword evidence="6 15" id="KW-0406">Ion transport</keyword>
<keyword evidence="9" id="KW-0675">Receptor</keyword>
<evidence type="ECO:0000256" key="1">
    <source>
        <dbReference type="ARBA" id="ARBA00022448"/>
    </source>
</evidence>
<dbReference type="PROSITE" id="PS00236">
    <property type="entry name" value="NEUROTR_ION_CHANNEL"/>
    <property type="match status" value="1"/>
</dbReference>
<dbReference type="Pfam" id="PF02931">
    <property type="entry name" value="Neur_chan_LBD"/>
    <property type="match status" value="1"/>
</dbReference>
<dbReference type="InterPro" id="IPR036734">
    <property type="entry name" value="Neur_chan_lig-bd_sf"/>
</dbReference>
<keyword evidence="1 15" id="KW-0813">Transport</keyword>
<dbReference type="CDD" id="cd19064">
    <property type="entry name" value="LGIC_TM_nAChR"/>
    <property type="match status" value="1"/>
</dbReference>
<dbReference type="Gene3D" id="2.70.170.10">
    <property type="entry name" value="Neurotransmitter-gated ion-channel ligand-binding domain"/>
    <property type="match status" value="1"/>
</dbReference>
<reference evidence="20" key="1">
    <citation type="submission" date="2022-11" db="UniProtKB">
        <authorList>
            <consortium name="WormBaseParasite"/>
        </authorList>
    </citation>
    <scope>IDENTIFICATION</scope>
</reference>
<evidence type="ECO:0000256" key="11">
    <source>
        <dbReference type="ARBA" id="ARBA00023257"/>
    </source>
</evidence>
<dbReference type="PRINTS" id="PR00254">
    <property type="entry name" value="NICOTINICR"/>
</dbReference>
<dbReference type="InterPro" id="IPR006201">
    <property type="entry name" value="Neur_channel"/>
</dbReference>
<dbReference type="InterPro" id="IPR018000">
    <property type="entry name" value="Neurotransmitter_ion_chnl_CS"/>
</dbReference>
<keyword evidence="7 15" id="KW-0472">Membrane</keyword>
<evidence type="ECO:0000256" key="14">
    <source>
        <dbReference type="ARBA" id="ARBA00034104"/>
    </source>
</evidence>
<dbReference type="InterPro" id="IPR002394">
    <property type="entry name" value="Nicotinic_acetylcholine_rcpt"/>
</dbReference>
<feature type="transmembrane region" description="Helical" evidence="15">
    <location>
        <begin position="280"/>
        <end position="302"/>
    </location>
</feature>
<evidence type="ECO:0000256" key="15">
    <source>
        <dbReference type="RuleBase" id="RU000687"/>
    </source>
</evidence>
<feature type="transmembrane region" description="Helical" evidence="15">
    <location>
        <begin position="581"/>
        <end position="604"/>
    </location>
</feature>
<dbReference type="Gene3D" id="1.20.58.390">
    <property type="entry name" value="Neurotransmitter-gated ion-channel transmembrane domain"/>
    <property type="match status" value="2"/>
</dbReference>
<evidence type="ECO:0000259" key="18">
    <source>
        <dbReference type="Pfam" id="PF02932"/>
    </source>
</evidence>
<evidence type="ECO:0000256" key="4">
    <source>
        <dbReference type="ARBA" id="ARBA00022989"/>
    </source>
</evidence>
<proteinExistence type="inferred from homology"/>
<keyword evidence="2" id="KW-1003">Cell membrane</keyword>
<keyword evidence="11" id="KW-0628">Postsynaptic cell membrane</keyword>
<evidence type="ECO:0000256" key="13">
    <source>
        <dbReference type="ARBA" id="ARBA00023303"/>
    </source>
</evidence>
<comment type="similarity">
    <text evidence="15">Belongs to the ligand-gated ion channel (TC 1.A.9) family.</text>
</comment>
<sequence>MLILPTLIPLIFIPQFTSNKISRKNYEAQLYEDLLFDYNRISRPVKNSTDVLHIDDEKNQVLTTNLWLEMRWSDARLQWDPNKYGGIRQLHIPSTDIWIPDFVLYDNAAGDPDITIFTDALISYNGRVYWQPPAIYKSFCPIKVKWFPYDKQDCRMKFGAWSYTGNYVDLHLIQQENSENINNKINLNKKREEDDDIEYNEMGMDLSFFYKSAEWDLMNLTSARHAVLYTSCCGPETYVDITYYLELRRKTLFFTCNLIVPCFLISFLTTFVFYLPDHKITFSISILVTLTVFFLVLIDLMPPTSLEVPMFGQYLITTMILVALSTLFSVASVNIRFRNGSTHQMSPWIRIVFLGVLPKILLMKRPERQQLETNTNLINNFMGETRQGLAPSSSSSSFNFEYSNKKATISSPSNLFNNRSKLPQTSIVNKNKKEKYDKPPPYSSITTTNTHKNSDKNNNPKEKNFLEENIYAEPSTSREIQQQFCSNKNQKLKKTEYTWNEQRVLYNLARQNNCILKRFPEKEFRNTILIESFRKIQEQLNYNFRKINYNVHFIANYFQQREEDANISNDWTFVAMVLDRFFLLVFSILNMATFSIIISAPTLFDFREPLNITVPTRPLGQAYLFSVNEE</sequence>
<evidence type="ECO:0000259" key="17">
    <source>
        <dbReference type="Pfam" id="PF02931"/>
    </source>
</evidence>
<protein>
    <submittedName>
        <fullName evidence="20">Uncharacterized protein</fullName>
    </submittedName>
</protein>
<dbReference type="Proteomes" id="UP000887563">
    <property type="component" value="Unplaced"/>
</dbReference>
<feature type="transmembrane region" description="Helical" evidence="15">
    <location>
        <begin position="252"/>
        <end position="274"/>
    </location>
</feature>
<evidence type="ECO:0000313" key="19">
    <source>
        <dbReference type="Proteomes" id="UP000887563"/>
    </source>
</evidence>
<feature type="domain" description="Neurotransmitter-gated ion-channel transmembrane" evidence="18">
    <location>
        <begin position="258"/>
        <end position="595"/>
    </location>
</feature>
<keyword evidence="3 15" id="KW-0812">Transmembrane</keyword>
<evidence type="ECO:0000256" key="10">
    <source>
        <dbReference type="ARBA" id="ARBA00023180"/>
    </source>
</evidence>
<evidence type="ECO:0000256" key="8">
    <source>
        <dbReference type="ARBA" id="ARBA00023157"/>
    </source>
</evidence>
<evidence type="ECO:0000256" key="16">
    <source>
        <dbReference type="SAM" id="MobiDB-lite"/>
    </source>
</evidence>
<keyword evidence="5" id="KW-0770">Synapse</keyword>